<protein>
    <submittedName>
        <fullName evidence="1">Uncharacterized protein</fullName>
    </submittedName>
</protein>
<dbReference type="EMBL" id="FOVE01000002">
    <property type="protein sequence ID" value="SFN01848.1"/>
    <property type="molecule type" value="Genomic_DNA"/>
</dbReference>
<dbReference type="Proteomes" id="UP000242869">
    <property type="component" value="Unassembled WGS sequence"/>
</dbReference>
<dbReference type="AlphaFoldDB" id="A0A1I4VKU0"/>
<evidence type="ECO:0000313" key="1">
    <source>
        <dbReference type="EMBL" id="SFN01848.1"/>
    </source>
</evidence>
<sequence>MSPSVRELLEASDNPALPPYLAGIEAAMALQNAIGDAHLLGLEYALACKATARGFADQMPADLLTDCGDCLQKQAAPFWGHDGIPALDKVDAQMLAAWLAEQGGEHE</sequence>
<evidence type="ECO:0000313" key="2">
    <source>
        <dbReference type="Proteomes" id="UP000242869"/>
    </source>
</evidence>
<dbReference type="STRING" id="83765.SAMN05660284_00259"/>
<name>A0A1I4VKU0_9NEIS</name>
<keyword evidence="2" id="KW-1185">Reference proteome</keyword>
<gene>
    <name evidence="1" type="ORF">SAMN05660284_00259</name>
</gene>
<proteinExistence type="predicted"/>
<accession>A0A1I4VKU0</accession>
<reference evidence="2" key="1">
    <citation type="submission" date="2016-10" db="EMBL/GenBank/DDBJ databases">
        <authorList>
            <person name="Varghese N."/>
            <person name="Submissions S."/>
        </authorList>
    </citation>
    <scope>NUCLEOTIDE SEQUENCE [LARGE SCALE GENOMIC DNA]</scope>
    <source>
        <strain evidence="2">DSM 6150</strain>
    </source>
</reference>
<organism evidence="1 2">
    <name type="scientific">Formivibrio citricus</name>
    <dbReference type="NCBI Taxonomy" id="83765"/>
    <lineage>
        <taxon>Bacteria</taxon>
        <taxon>Pseudomonadati</taxon>
        <taxon>Pseudomonadota</taxon>
        <taxon>Betaproteobacteria</taxon>
        <taxon>Neisseriales</taxon>
        <taxon>Chitinibacteraceae</taxon>
        <taxon>Formivibrio</taxon>
    </lineage>
</organism>